<evidence type="ECO:0000256" key="2">
    <source>
        <dbReference type="ARBA" id="ARBA00022729"/>
    </source>
</evidence>
<name>A0A2I2FBC8_ASPCN</name>
<organism evidence="9 10">
    <name type="scientific">Aspergillus candidus</name>
    <dbReference type="NCBI Taxonomy" id="41067"/>
    <lineage>
        <taxon>Eukaryota</taxon>
        <taxon>Fungi</taxon>
        <taxon>Dikarya</taxon>
        <taxon>Ascomycota</taxon>
        <taxon>Pezizomycotina</taxon>
        <taxon>Eurotiomycetes</taxon>
        <taxon>Eurotiomycetidae</taxon>
        <taxon>Eurotiales</taxon>
        <taxon>Aspergillaceae</taxon>
        <taxon>Aspergillus</taxon>
        <taxon>Aspergillus subgen. Circumdati</taxon>
    </lineage>
</organism>
<dbReference type="PANTHER" id="PTHR42812">
    <property type="entry name" value="BETA-XYLOSIDASE"/>
    <property type="match status" value="1"/>
</dbReference>
<dbReference type="PANTHER" id="PTHR42812:SF5">
    <property type="entry name" value="ENDO-ARABINASE"/>
    <property type="match status" value="1"/>
</dbReference>
<dbReference type="AlphaFoldDB" id="A0A2I2FBC8"/>
<feature type="active site" description="Proton donor" evidence="5">
    <location>
        <position position="217"/>
    </location>
</feature>
<feature type="active site" description="Proton acceptor" evidence="5">
    <location>
        <position position="30"/>
    </location>
</feature>
<keyword evidence="2" id="KW-0732">Signal</keyword>
<sequence>MRSQRSRHHEDPSYHNAGYHPINVLDDFPDPGMVHFNGTWFAYGTDTGTGIANAHVPVATSDDFIVWRRKPGHDALPTLGGWERTINHWGPDVIQRDDGKFALYYSGEHQAQTHHHCIGVAISSSKDPLGPFYPESTPLACPQDPGSASDPSPFRDADGSLYVVYKENGHGGGCGTGKKRDSRVRILLQELGLDGVTPRGAAVEILHNEKDDGPVVEAPSIVRAPHGRYFLFFSSHCYSSPYYDMKYASAETLRGPYTRARRALLKTGDFGLKAPGGATVAADGSRMVFHADCGRQSSWKRCMYVAGVDMGNDSGEKSTVRLGSLSALSN</sequence>
<evidence type="ECO:0000256" key="6">
    <source>
        <dbReference type="PIRSR" id="PIRSR606710-2"/>
    </source>
</evidence>
<gene>
    <name evidence="9" type="ORF">BDW47DRAFT_131779</name>
</gene>
<dbReference type="EMBL" id="KZ559139">
    <property type="protein sequence ID" value="PLB37913.1"/>
    <property type="molecule type" value="Genomic_DNA"/>
</dbReference>
<dbReference type="InterPro" id="IPR023296">
    <property type="entry name" value="Glyco_hydro_beta-prop_sf"/>
</dbReference>
<evidence type="ECO:0000256" key="7">
    <source>
        <dbReference type="RuleBase" id="RU361187"/>
    </source>
</evidence>
<evidence type="ECO:0000256" key="1">
    <source>
        <dbReference type="ARBA" id="ARBA00009865"/>
    </source>
</evidence>
<dbReference type="GeneID" id="36524554"/>
<dbReference type="CDD" id="cd08999">
    <property type="entry name" value="GH43_ABN-like"/>
    <property type="match status" value="1"/>
</dbReference>
<feature type="site" description="Important for catalytic activity, responsible for pKa modulation of the active site Glu and correct orientation of both the proton donor and substrate" evidence="6">
    <location>
        <position position="150"/>
    </location>
</feature>
<proteinExistence type="inferred from homology"/>
<dbReference type="RefSeq" id="XP_024671925.1">
    <property type="nucleotide sequence ID" value="XM_024817394.1"/>
</dbReference>
<dbReference type="InterPro" id="IPR051795">
    <property type="entry name" value="Glycosyl_Hydrlase_43"/>
</dbReference>
<evidence type="ECO:0000256" key="4">
    <source>
        <dbReference type="ARBA" id="ARBA00023295"/>
    </source>
</evidence>
<comment type="similarity">
    <text evidence="1 7">Belongs to the glycosyl hydrolase 43 family.</text>
</comment>
<dbReference type="Pfam" id="PF04616">
    <property type="entry name" value="Glyco_hydro_43"/>
    <property type="match status" value="1"/>
</dbReference>
<accession>A0A2I2FBC8</accession>
<keyword evidence="3 7" id="KW-0378">Hydrolase</keyword>
<dbReference type="InterPro" id="IPR006710">
    <property type="entry name" value="Glyco_hydro_43"/>
</dbReference>
<dbReference type="GO" id="GO:0004553">
    <property type="term" value="F:hydrolase activity, hydrolyzing O-glycosyl compounds"/>
    <property type="evidence" value="ECO:0007669"/>
    <property type="project" value="InterPro"/>
</dbReference>
<evidence type="ECO:0000313" key="9">
    <source>
        <dbReference type="EMBL" id="PLB37913.1"/>
    </source>
</evidence>
<feature type="region of interest" description="Disordered" evidence="8">
    <location>
        <begin position="133"/>
        <end position="152"/>
    </location>
</feature>
<reference evidence="9 10" key="1">
    <citation type="submission" date="2017-12" db="EMBL/GenBank/DDBJ databases">
        <authorList>
            <consortium name="DOE Joint Genome Institute"/>
            <person name="Haridas S."/>
            <person name="Kjaerbolling I."/>
            <person name="Vesth T.C."/>
            <person name="Frisvad J.C."/>
            <person name="Nybo J.L."/>
            <person name="Theobald S."/>
            <person name="Kuo A."/>
            <person name="Bowyer P."/>
            <person name="Matsuda Y."/>
            <person name="Mondo S."/>
            <person name="Lyhne E.K."/>
            <person name="Kogle M.E."/>
            <person name="Clum A."/>
            <person name="Lipzen A."/>
            <person name="Salamov A."/>
            <person name="Ngan C.Y."/>
            <person name="Daum C."/>
            <person name="Chiniquy J."/>
            <person name="Barry K."/>
            <person name="LaButti K."/>
            <person name="Simmons B.A."/>
            <person name="Magnuson J.K."/>
            <person name="Mortensen U.H."/>
            <person name="Larsen T.O."/>
            <person name="Grigoriev I.V."/>
            <person name="Baker S.E."/>
            <person name="Andersen M.R."/>
            <person name="Nordberg H.P."/>
            <person name="Cantor M.N."/>
            <person name="Hua S.X."/>
        </authorList>
    </citation>
    <scope>NUCLEOTIDE SEQUENCE [LARGE SCALE GENOMIC DNA]</scope>
    <source>
        <strain evidence="9 10">CBS 102.13</strain>
    </source>
</reference>
<evidence type="ECO:0000256" key="8">
    <source>
        <dbReference type="SAM" id="MobiDB-lite"/>
    </source>
</evidence>
<keyword evidence="4 7" id="KW-0326">Glycosidase</keyword>
<dbReference type="GO" id="GO:0005975">
    <property type="term" value="P:carbohydrate metabolic process"/>
    <property type="evidence" value="ECO:0007669"/>
    <property type="project" value="InterPro"/>
</dbReference>
<dbReference type="STRING" id="41067.A0A2I2FBC8"/>
<evidence type="ECO:0000256" key="3">
    <source>
        <dbReference type="ARBA" id="ARBA00022801"/>
    </source>
</evidence>
<protein>
    <submittedName>
        <fullName evidence="9">Arabinanase/levansucrase/invertase</fullName>
    </submittedName>
</protein>
<evidence type="ECO:0000313" key="10">
    <source>
        <dbReference type="Proteomes" id="UP000234585"/>
    </source>
</evidence>
<dbReference type="OrthoDB" id="3879658at2759"/>
<evidence type="ECO:0000256" key="5">
    <source>
        <dbReference type="PIRSR" id="PIRSR606710-1"/>
    </source>
</evidence>
<dbReference type="SUPFAM" id="SSF75005">
    <property type="entry name" value="Arabinanase/levansucrase/invertase"/>
    <property type="match status" value="1"/>
</dbReference>
<dbReference type="Gene3D" id="2.115.10.20">
    <property type="entry name" value="Glycosyl hydrolase domain, family 43"/>
    <property type="match status" value="1"/>
</dbReference>
<keyword evidence="10" id="KW-1185">Reference proteome</keyword>
<dbReference type="Proteomes" id="UP000234585">
    <property type="component" value="Unassembled WGS sequence"/>
</dbReference>